<dbReference type="AlphaFoldDB" id="I3W0A8"/>
<protein>
    <submittedName>
        <fullName evidence="2">Uncharacterized protein</fullName>
    </submittedName>
</protein>
<organism evidence="2">
    <name type="scientific">Acetobacter pasteurianus</name>
    <name type="common">Acetobacter turbidans</name>
    <dbReference type="NCBI Taxonomy" id="438"/>
    <lineage>
        <taxon>Bacteria</taxon>
        <taxon>Pseudomonadati</taxon>
        <taxon>Pseudomonadota</taxon>
        <taxon>Alphaproteobacteria</taxon>
        <taxon>Acetobacterales</taxon>
        <taxon>Acetobacteraceae</taxon>
        <taxon>Acetobacter</taxon>
    </lineage>
</organism>
<feature type="region of interest" description="Disordered" evidence="1">
    <location>
        <begin position="18"/>
        <end position="49"/>
    </location>
</feature>
<name>I3W0A8_ACEPA</name>
<evidence type="ECO:0000256" key="1">
    <source>
        <dbReference type="SAM" id="MobiDB-lite"/>
    </source>
</evidence>
<evidence type="ECO:0000313" key="2">
    <source>
        <dbReference type="EMBL" id="AFK89035.1"/>
    </source>
</evidence>
<accession>I3W0A8</accession>
<proteinExistence type="predicted"/>
<keyword evidence="2" id="KW-0614">Plasmid</keyword>
<dbReference type="EMBL" id="JQ418524">
    <property type="protein sequence ID" value="AFK89035.1"/>
    <property type="molecule type" value="Genomic_DNA"/>
</dbReference>
<reference evidence="2" key="1">
    <citation type="submission" date="2012-01" db="EMBL/GenBank/DDBJ databases">
        <authorList>
            <person name="Summers A.O."/>
            <person name="Wireman J."/>
        </authorList>
    </citation>
    <scope>NUCLEOTIDE SEQUENCE</scope>
    <source>
        <strain evidence="2">AC2-58</strain>
        <plasmid evidence="2">pAC258-26</plasmid>
    </source>
</reference>
<sequence length="80" mass="9078">MTAPQRAAAMRLMAEVEEQKPSLTRSKVQSGRPVTPIEESPCQLPENPTGQQRLRAALNVKTPVLDWDIDDRFAKYRTEK</sequence>
<geneLocation type="plasmid" evidence="2">
    <name>pAC258-26</name>
</geneLocation>